<dbReference type="Proteomes" id="UP000223759">
    <property type="component" value="Unassembled WGS sequence"/>
</dbReference>
<dbReference type="OrthoDB" id="5781220at2"/>
<evidence type="ECO:0000256" key="1">
    <source>
        <dbReference type="SAM" id="SignalP"/>
    </source>
</evidence>
<name>A0A1R3VQG5_9GAMM</name>
<dbReference type="RefSeq" id="WP_076754240.1">
    <property type="nucleotide sequence ID" value="NZ_CP023018.1"/>
</dbReference>
<evidence type="ECO:0000313" key="3">
    <source>
        <dbReference type="Proteomes" id="UP000223759"/>
    </source>
</evidence>
<dbReference type="EMBL" id="FTPK01000001">
    <property type="protein sequence ID" value="SIT65793.1"/>
    <property type="molecule type" value="Genomic_DNA"/>
</dbReference>
<accession>A0A1R3VQG5</accession>
<sequence length="241" mass="26242">MRLSRLLIGVLFWASASQVSAHEQIRDWWITVEDSSEQLTVLAFTRSDDGHAFAIGQTQEGPIKAAILINNAQLRLADQACCVEAQVMGNGEAPIISTYIRPGAQRAQQDRETLEWALWQPGSGEPPSALVQALMRGDTVSLRVEDDFGELHQLSFSLKGAGDALRWMIAQGPMTITHDTVDTLTQLAAHECRGGRAAIDHCFDNIVSCWDRQHEGASALAFHGCLRVAGVMGPPRAQAAE</sequence>
<keyword evidence="1" id="KW-0732">Signal</keyword>
<evidence type="ECO:0000313" key="2">
    <source>
        <dbReference type="EMBL" id="SIT65793.1"/>
    </source>
</evidence>
<gene>
    <name evidence="2" type="ORF">SAMN05216526_0246</name>
</gene>
<proteinExistence type="predicted"/>
<protein>
    <submittedName>
        <fullName evidence="2">Uncharacterized protein</fullName>
    </submittedName>
</protein>
<organism evidence="2 3">
    <name type="scientific">Ectothiorhodosinus mongolicus</name>
    <dbReference type="NCBI Taxonomy" id="233100"/>
    <lineage>
        <taxon>Bacteria</taxon>
        <taxon>Pseudomonadati</taxon>
        <taxon>Pseudomonadota</taxon>
        <taxon>Gammaproteobacteria</taxon>
        <taxon>Chromatiales</taxon>
        <taxon>Ectothiorhodospiraceae</taxon>
        <taxon>Ectothiorhodosinus</taxon>
    </lineage>
</organism>
<reference evidence="2 3" key="1">
    <citation type="submission" date="2017-01" db="EMBL/GenBank/DDBJ databases">
        <authorList>
            <person name="Mah S.A."/>
            <person name="Swanson W.J."/>
            <person name="Moy G.W."/>
            <person name="Vacquier V.D."/>
        </authorList>
    </citation>
    <scope>NUCLEOTIDE SEQUENCE [LARGE SCALE GENOMIC DNA]</scope>
    <source>
        <strain evidence="2 3">M9</strain>
    </source>
</reference>
<keyword evidence="3" id="KW-1185">Reference proteome</keyword>
<feature type="chain" id="PRO_5012119419" evidence="1">
    <location>
        <begin position="22"/>
        <end position="241"/>
    </location>
</feature>
<feature type="signal peptide" evidence="1">
    <location>
        <begin position="1"/>
        <end position="21"/>
    </location>
</feature>
<dbReference type="AlphaFoldDB" id="A0A1R3VQG5"/>